<keyword evidence="2" id="KW-1185">Reference proteome</keyword>
<gene>
    <name evidence="1" type="ORF">BQ8482_170120</name>
</gene>
<proteinExistence type="predicted"/>
<organism evidence="1 2">
    <name type="scientific">Mesorhizobium delmotii</name>
    <dbReference type="NCBI Taxonomy" id="1631247"/>
    <lineage>
        <taxon>Bacteria</taxon>
        <taxon>Pseudomonadati</taxon>
        <taxon>Pseudomonadota</taxon>
        <taxon>Alphaproteobacteria</taxon>
        <taxon>Hyphomicrobiales</taxon>
        <taxon>Phyllobacteriaceae</taxon>
        <taxon>Mesorhizobium</taxon>
    </lineage>
</organism>
<accession>A0A2P9AI18</accession>
<reference evidence="2" key="1">
    <citation type="submission" date="2016-12" db="EMBL/GenBank/DDBJ databases">
        <authorList>
            <person name="Brunel B."/>
        </authorList>
    </citation>
    <scope>NUCLEOTIDE SEQUENCE [LARGE SCALE GENOMIC DNA]</scope>
</reference>
<dbReference type="Proteomes" id="UP000245698">
    <property type="component" value="Unassembled WGS sequence"/>
</dbReference>
<protein>
    <submittedName>
        <fullName evidence="1">Uncharacterized protein</fullName>
    </submittedName>
</protein>
<evidence type="ECO:0000313" key="2">
    <source>
        <dbReference type="Proteomes" id="UP000245698"/>
    </source>
</evidence>
<sequence>MHAGVDVERALEAFHSTCLAHGPDFDRTAAAAGRLRWTPVSYDAFSNFSPIANVNEAKTWDDCGGRYHVEGAIVGVTKARLDDKAV</sequence>
<dbReference type="AlphaFoldDB" id="A0A2P9AI18"/>
<dbReference type="EMBL" id="FUIG01000023">
    <property type="protein sequence ID" value="SJM30765.1"/>
    <property type="molecule type" value="Genomic_DNA"/>
</dbReference>
<evidence type="ECO:0000313" key="1">
    <source>
        <dbReference type="EMBL" id="SJM30765.1"/>
    </source>
</evidence>
<name>A0A2P9AI18_9HYPH</name>